<evidence type="ECO:0000313" key="4">
    <source>
        <dbReference type="Proteomes" id="UP000198802"/>
    </source>
</evidence>
<dbReference type="InterPro" id="IPR059125">
    <property type="entry name" value="Ferritin_actino"/>
</dbReference>
<evidence type="ECO:0000259" key="2">
    <source>
        <dbReference type="Pfam" id="PF13794"/>
    </source>
</evidence>
<gene>
    <name evidence="3" type="ORF">Ga0074812_1592</name>
</gene>
<proteinExistence type="predicted"/>
<dbReference type="Proteomes" id="UP000198802">
    <property type="component" value="Unassembled WGS sequence"/>
</dbReference>
<evidence type="ECO:0000313" key="3">
    <source>
        <dbReference type="EMBL" id="CUU61153.1"/>
    </source>
</evidence>
<accession>A0A0S4QZS9</accession>
<dbReference type="Gene3D" id="1.20.1260.10">
    <property type="match status" value="1"/>
</dbReference>
<feature type="compositionally biased region" description="Polar residues" evidence="1">
    <location>
        <begin position="14"/>
        <end position="24"/>
    </location>
</feature>
<feature type="region of interest" description="Disordered" evidence="1">
    <location>
        <begin position="14"/>
        <end position="42"/>
    </location>
</feature>
<dbReference type="AlphaFoldDB" id="A0A0S4QZS9"/>
<dbReference type="SUPFAM" id="SSF47240">
    <property type="entry name" value="Ferritin-like"/>
    <property type="match status" value="1"/>
</dbReference>
<feature type="domain" description="Ferritin-like" evidence="2">
    <location>
        <begin position="46"/>
        <end position="224"/>
    </location>
</feature>
<reference evidence="4" key="1">
    <citation type="submission" date="2015-11" db="EMBL/GenBank/DDBJ databases">
        <authorList>
            <person name="Varghese N."/>
        </authorList>
    </citation>
    <scope>NUCLEOTIDE SEQUENCE [LARGE SCALE GENOMIC DNA]</scope>
    <source>
        <strain evidence="4">DSM 45899</strain>
    </source>
</reference>
<sequence length="253" mass="26637">MRTGAIAGKCQNHAVAQTSQTHLGTPTADSPGPAGEPAAPEGADPALVDLLGLLAFGELTAFERMATDARMAPTLADKIELGRMAAAEFAHFEAIGNELHRLGVDLEQAMAPFVSALTAFHNLTAPSDWLESLVKAYVGDNIAADFYREIAGRLEPEPRALVLSVLADTGHAAFAVERVRAAIASNPVMAGRLALWARRLVGEALTQAQRVAADRDALTGLLAGVGDLEEIAEIFNRIMAAHRQRMAALGLSA</sequence>
<protein>
    <submittedName>
        <fullName evidence="3">tRNA-(MS[2]IO[6]A)-hydroxylase (MiaE)-like</fullName>
    </submittedName>
</protein>
<name>A0A0S4QZS9_9ACTN</name>
<dbReference type="EMBL" id="FAOZ01000059">
    <property type="protein sequence ID" value="CUU61153.1"/>
    <property type="molecule type" value="Genomic_DNA"/>
</dbReference>
<organism evidence="3 4">
    <name type="scientific">Parafrankia irregularis</name>
    <dbReference type="NCBI Taxonomy" id="795642"/>
    <lineage>
        <taxon>Bacteria</taxon>
        <taxon>Bacillati</taxon>
        <taxon>Actinomycetota</taxon>
        <taxon>Actinomycetes</taxon>
        <taxon>Frankiales</taxon>
        <taxon>Frankiaceae</taxon>
        <taxon>Parafrankia</taxon>
    </lineage>
</organism>
<evidence type="ECO:0000256" key="1">
    <source>
        <dbReference type="SAM" id="MobiDB-lite"/>
    </source>
</evidence>
<dbReference type="Pfam" id="PF13794">
    <property type="entry name" value="MiaE_2"/>
    <property type="match status" value="1"/>
</dbReference>
<feature type="compositionally biased region" description="Low complexity" evidence="1">
    <location>
        <begin position="28"/>
        <end position="42"/>
    </location>
</feature>
<dbReference type="InterPro" id="IPR012347">
    <property type="entry name" value="Ferritin-like"/>
</dbReference>
<keyword evidence="4" id="KW-1185">Reference proteome</keyword>
<dbReference type="InterPro" id="IPR009078">
    <property type="entry name" value="Ferritin-like_SF"/>
</dbReference>